<dbReference type="EMBL" id="MJMJ01000001">
    <property type="protein sequence ID" value="OLQ93055.1"/>
    <property type="molecule type" value="Genomic_DNA"/>
</dbReference>
<dbReference type="InterPro" id="IPR032333">
    <property type="entry name" value="DUF4857"/>
</dbReference>
<comment type="caution">
    <text evidence="2">The sequence shown here is derived from an EMBL/GenBank/DDBJ whole genome shotgun (WGS) entry which is preliminary data.</text>
</comment>
<dbReference type="Proteomes" id="UP000186313">
    <property type="component" value="Unassembled WGS sequence"/>
</dbReference>
<evidence type="ECO:0000313" key="3">
    <source>
        <dbReference type="Proteomes" id="UP000186313"/>
    </source>
</evidence>
<dbReference type="STRING" id="1381081.BIY22_00760"/>
<evidence type="ECO:0000256" key="1">
    <source>
        <dbReference type="SAM" id="Phobius"/>
    </source>
</evidence>
<feature type="transmembrane region" description="Helical" evidence="1">
    <location>
        <begin position="102"/>
        <end position="129"/>
    </location>
</feature>
<feature type="transmembrane region" description="Helical" evidence="1">
    <location>
        <begin position="226"/>
        <end position="243"/>
    </location>
</feature>
<dbReference type="RefSeq" id="WP_075705685.1">
    <property type="nucleotide sequence ID" value="NZ_MJMJ01000001.1"/>
</dbReference>
<dbReference type="OrthoDB" id="5906498at2"/>
<keyword evidence="1" id="KW-0812">Transmembrane</keyword>
<dbReference type="Pfam" id="PF16149">
    <property type="entry name" value="DUF4857"/>
    <property type="match status" value="1"/>
</dbReference>
<protein>
    <submittedName>
        <fullName evidence="2">Uncharacterized protein</fullName>
    </submittedName>
</protein>
<dbReference type="AlphaFoldDB" id="A0A1Q9HQD5"/>
<feature type="transmembrane region" description="Helical" evidence="1">
    <location>
        <begin position="61"/>
        <end position="81"/>
    </location>
</feature>
<keyword evidence="1" id="KW-1133">Transmembrane helix</keyword>
<feature type="transmembrane region" description="Helical" evidence="1">
    <location>
        <begin position="149"/>
        <end position="168"/>
    </location>
</feature>
<proteinExistence type="predicted"/>
<evidence type="ECO:0000313" key="2">
    <source>
        <dbReference type="EMBL" id="OLQ93055.1"/>
    </source>
</evidence>
<feature type="transmembrane region" description="Helical" evidence="1">
    <location>
        <begin position="180"/>
        <end position="206"/>
    </location>
</feature>
<sequence length="536" mass="61806">MTTNPIYLKEWLKLRRIFALLLLTAVLIGGYFGFDLIGQFANIEPESMMWYRLIHLNDKPYLWLNYVFILVATVVACCQYIPEISGNKIRILAHLPWSLDRVVIQHLISGSALLLLVNAVLVALTLLVFQHYYPIDIVSLAAKDLLLGQIPALATYLGVCAVIVEQTWLRRATKALTTMLVVYLILNANTHWQLIIEALLVLWLLLLIKDSFLSVKTRRLPLLKPGMPLLLTVLIGSTTWLLYQQYAVQRSHYYLFYSAVLQDFVYQKNGQNHQFFYGTSHRDLSKNEFELALPFVYWKNLDIQGKLPVTVAKQSYNKNTIRSARLSLQYHPDQLERLELPLYPLFNPDSQLGAIRFPENAFVIRDDQFVVFDAETAGVNPDLTTEINQLAQESGIEFPIENIWGKTTNMKPFDWGYFIYDSKGDLYNLKRGDDVMTITKVELSDQIADIAYIQVSENRQKSFYGYAITTDSQVYLISYPNYQMIPLSLAGFDYHKMSLQLLADPLNYLVRFDDGENYHAVLFDKNYQQLATTTRH</sequence>
<name>A0A1Q9HQD5_9VIBR</name>
<accession>A0A1Q9HQD5</accession>
<reference evidence="2 3" key="1">
    <citation type="submission" date="2016-09" db="EMBL/GenBank/DDBJ databases">
        <title>Genomic Taxonomy of the Vibrionaceae.</title>
        <authorList>
            <person name="Gonzalez-Castillo A."/>
            <person name="Gomez-Gil B."/>
            <person name="Enciso-Ibarra K."/>
        </authorList>
    </citation>
    <scope>NUCLEOTIDE SEQUENCE [LARGE SCALE GENOMIC DNA]</scope>
    <source>
        <strain evidence="2 3">CAIM 703</strain>
    </source>
</reference>
<keyword evidence="1" id="KW-0472">Membrane</keyword>
<gene>
    <name evidence="2" type="ORF">BIY22_00760</name>
</gene>
<feature type="transmembrane region" description="Helical" evidence="1">
    <location>
        <begin position="17"/>
        <end position="41"/>
    </location>
</feature>
<organism evidence="2 3">
    <name type="scientific">Vibrio panuliri</name>
    <dbReference type="NCBI Taxonomy" id="1381081"/>
    <lineage>
        <taxon>Bacteria</taxon>
        <taxon>Pseudomonadati</taxon>
        <taxon>Pseudomonadota</taxon>
        <taxon>Gammaproteobacteria</taxon>
        <taxon>Vibrionales</taxon>
        <taxon>Vibrionaceae</taxon>
        <taxon>Vibrio</taxon>
    </lineage>
</organism>